<sequence>MDIKRQKGRDMLSGDSIEATAEVKRGEHFDSVIQVHSCYKVSGYICVGPKTYMATVNHPASLIIGLKARFELITNSNIPNVYFNFSSYDVLKTRIRDAKILTDYIGRVERNASRSTSTGKVLQKILLQDERERKVEITLWPEMRHLIGDDVIPGDIVAITSTMVTDHNGLLQLELTYLTTTTINPDLPQTIEHVNRLRALPIADITTEKIITLHDLSLKNPQNIQSYTNFICEAKIKHIHDDRGWYYALCSKCSNKLYPEQEGGVLNFVCKDDDDVIPNFRYCVKATITDATGTADVVFFNESMYAMLNISCEDMVTKHAHATNPKKLPHLIASITNTPRLLHITVKNDGKIVVNNVTEVTPTCDTQSTSTFTPATPSAKQTTSKRQYPAATELGEDWKMKRA</sequence>
<feature type="domain" description="Replication factor A C-terminal" evidence="2">
    <location>
        <begin position="230"/>
        <end position="349"/>
    </location>
</feature>
<dbReference type="PANTHER" id="PTHR47165">
    <property type="entry name" value="OS03G0429900 PROTEIN"/>
    <property type="match status" value="1"/>
</dbReference>
<dbReference type="PANTHER" id="PTHR47165:SF4">
    <property type="entry name" value="OS03G0429900 PROTEIN"/>
    <property type="match status" value="1"/>
</dbReference>
<evidence type="ECO:0000256" key="1">
    <source>
        <dbReference type="SAM" id="MobiDB-lite"/>
    </source>
</evidence>
<protein>
    <submittedName>
        <fullName evidence="3">Replication factor A protein 1</fullName>
    </submittedName>
</protein>
<dbReference type="Gene3D" id="2.40.50.140">
    <property type="entry name" value="Nucleic acid-binding proteins"/>
    <property type="match status" value="2"/>
</dbReference>
<evidence type="ECO:0000313" key="4">
    <source>
        <dbReference type="Proteomes" id="UP001632038"/>
    </source>
</evidence>
<accession>A0ABD3CBM1</accession>
<comment type="caution">
    <text evidence="3">The sequence shown here is derived from an EMBL/GenBank/DDBJ whole genome shotgun (WGS) entry which is preliminary data.</text>
</comment>
<dbReference type="SUPFAM" id="SSF50249">
    <property type="entry name" value="Nucleic acid-binding proteins"/>
    <property type="match status" value="2"/>
</dbReference>
<evidence type="ECO:0000259" key="2">
    <source>
        <dbReference type="Pfam" id="PF08646"/>
    </source>
</evidence>
<dbReference type="InterPro" id="IPR013955">
    <property type="entry name" value="Rep_factor-A_C"/>
</dbReference>
<dbReference type="Pfam" id="PF08646">
    <property type="entry name" value="Rep_fac-A_C"/>
    <property type="match status" value="1"/>
</dbReference>
<organism evidence="3 4">
    <name type="scientific">Castilleja foliolosa</name>
    <dbReference type="NCBI Taxonomy" id="1961234"/>
    <lineage>
        <taxon>Eukaryota</taxon>
        <taxon>Viridiplantae</taxon>
        <taxon>Streptophyta</taxon>
        <taxon>Embryophyta</taxon>
        <taxon>Tracheophyta</taxon>
        <taxon>Spermatophyta</taxon>
        <taxon>Magnoliopsida</taxon>
        <taxon>eudicotyledons</taxon>
        <taxon>Gunneridae</taxon>
        <taxon>Pentapetalae</taxon>
        <taxon>asterids</taxon>
        <taxon>lamiids</taxon>
        <taxon>Lamiales</taxon>
        <taxon>Orobanchaceae</taxon>
        <taxon>Pedicularideae</taxon>
        <taxon>Castillejinae</taxon>
        <taxon>Castilleja</taxon>
    </lineage>
</organism>
<feature type="compositionally biased region" description="Low complexity" evidence="1">
    <location>
        <begin position="366"/>
        <end position="379"/>
    </location>
</feature>
<dbReference type="InterPro" id="IPR012340">
    <property type="entry name" value="NA-bd_OB-fold"/>
</dbReference>
<gene>
    <name evidence="3" type="primary">RFA1_11</name>
    <name evidence="3" type="ORF">CASFOL_028608</name>
</gene>
<proteinExistence type="predicted"/>
<dbReference type="EMBL" id="JAVIJP010000039">
    <property type="protein sequence ID" value="KAL3627245.1"/>
    <property type="molecule type" value="Genomic_DNA"/>
</dbReference>
<dbReference type="AlphaFoldDB" id="A0ABD3CBM1"/>
<evidence type="ECO:0000313" key="3">
    <source>
        <dbReference type="EMBL" id="KAL3627245.1"/>
    </source>
</evidence>
<keyword evidence="4" id="KW-1185">Reference proteome</keyword>
<feature type="region of interest" description="Disordered" evidence="1">
    <location>
        <begin position="366"/>
        <end position="403"/>
    </location>
</feature>
<dbReference type="Proteomes" id="UP001632038">
    <property type="component" value="Unassembled WGS sequence"/>
</dbReference>
<reference evidence="4" key="1">
    <citation type="journal article" date="2024" name="IScience">
        <title>Strigolactones Initiate the Formation of Haustorium-like Structures in Castilleja.</title>
        <authorList>
            <person name="Buerger M."/>
            <person name="Peterson D."/>
            <person name="Chory J."/>
        </authorList>
    </citation>
    <scope>NUCLEOTIDE SEQUENCE [LARGE SCALE GENOMIC DNA]</scope>
</reference>
<name>A0ABD3CBM1_9LAMI</name>